<sequence length="520" mass="56459">MGQMVQNSPAATSTAPTRVRALRLPLPYTVFAVLALLVILPLCIKLPWSGDQGLHAAVIERLRTDLSDPTNPLIAEETPSPYFSPWMLLLGALARATGWDTFTVLSLAAVAACVLLVTGVYRFVRTLTDHRWAPVLALPLLVLLWGWHLFAWSGWIPFTSLTLTISYPSTFALGLTLNLWAWLQQEARAGWRLLPCLALGLLTATVLLVHQFTGAIALLGALAVVAAAPAGRSLRALRNLAAGGLVLAVVLTLWPYYDFWELASAGGDLASVHQALYRDLLPRYGLALLALPALAVRARRTRGLDPLVLLFLACGAVFTAGGLLGHWSWGRVWPGVMLAAQLALAVELAALAPGRLRRAAGAVVAAALAVGVWTQVGVVTYALPRYKAVADRWGVQQIATFGDYSWITPFVRYGDVILTHNYYALRMAPAYGATTVAPAYPDFFLPDERQRWKDTATFFDRRTTAAQGRAILLRYHVAWLIKSAGERPVPRGSLFTPMATGPHGERLIRVDLAALSAQGR</sequence>
<organism evidence="2 3">
    <name type="scientific">Peterkaempfera bronchialis</name>
    <dbReference type="NCBI Taxonomy" id="2126346"/>
    <lineage>
        <taxon>Bacteria</taxon>
        <taxon>Bacillati</taxon>
        <taxon>Actinomycetota</taxon>
        <taxon>Actinomycetes</taxon>
        <taxon>Kitasatosporales</taxon>
        <taxon>Streptomycetaceae</taxon>
        <taxon>Peterkaempfera</taxon>
    </lineage>
</organism>
<keyword evidence="3" id="KW-1185">Reference proteome</keyword>
<feature type="transmembrane region" description="Helical" evidence="1">
    <location>
        <begin position="359"/>
        <end position="383"/>
    </location>
</feature>
<dbReference type="EMBL" id="CP031264">
    <property type="protein sequence ID" value="AXI78122.1"/>
    <property type="molecule type" value="Genomic_DNA"/>
</dbReference>
<name>A0A345SWL7_9ACTN</name>
<dbReference type="OrthoDB" id="4337748at2"/>
<dbReference type="KEGG" id="stri:C7M71_012385"/>
<feature type="transmembrane region" description="Helical" evidence="1">
    <location>
        <begin position="164"/>
        <end position="183"/>
    </location>
</feature>
<evidence type="ECO:0000313" key="2">
    <source>
        <dbReference type="EMBL" id="AXI78122.1"/>
    </source>
</evidence>
<feature type="transmembrane region" description="Helical" evidence="1">
    <location>
        <begin position="28"/>
        <end position="48"/>
    </location>
</feature>
<feature type="transmembrane region" description="Helical" evidence="1">
    <location>
        <begin position="190"/>
        <end position="209"/>
    </location>
</feature>
<feature type="transmembrane region" description="Helical" evidence="1">
    <location>
        <begin position="277"/>
        <end position="295"/>
    </location>
</feature>
<feature type="transmembrane region" description="Helical" evidence="1">
    <location>
        <begin position="136"/>
        <end position="158"/>
    </location>
</feature>
<dbReference type="RefSeq" id="WP_114914340.1">
    <property type="nucleotide sequence ID" value="NZ_CP031264.1"/>
</dbReference>
<feature type="transmembrane region" description="Helical" evidence="1">
    <location>
        <begin position="215"/>
        <end position="232"/>
    </location>
</feature>
<proteinExistence type="predicted"/>
<accession>A0A345SWL7</accession>
<dbReference type="Proteomes" id="UP000249340">
    <property type="component" value="Chromosome"/>
</dbReference>
<feature type="transmembrane region" description="Helical" evidence="1">
    <location>
        <begin position="239"/>
        <end position="257"/>
    </location>
</feature>
<keyword evidence="1" id="KW-0812">Transmembrane</keyword>
<gene>
    <name evidence="2" type="ORF">C7M71_012385</name>
</gene>
<feature type="transmembrane region" description="Helical" evidence="1">
    <location>
        <begin position="333"/>
        <end position="352"/>
    </location>
</feature>
<evidence type="ECO:0008006" key="4">
    <source>
        <dbReference type="Google" id="ProtNLM"/>
    </source>
</evidence>
<evidence type="ECO:0000256" key="1">
    <source>
        <dbReference type="SAM" id="Phobius"/>
    </source>
</evidence>
<dbReference type="AlphaFoldDB" id="A0A345SWL7"/>
<protein>
    <recommendedName>
        <fullName evidence="4">Glycosyltransferase RgtA/B/C/D-like domain-containing protein</fullName>
    </recommendedName>
</protein>
<feature type="transmembrane region" description="Helical" evidence="1">
    <location>
        <begin position="102"/>
        <end position="124"/>
    </location>
</feature>
<keyword evidence="1" id="KW-1133">Transmembrane helix</keyword>
<keyword evidence="1" id="KW-0472">Membrane</keyword>
<reference evidence="3" key="1">
    <citation type="submission" date="2018-07" db="EMBL/GenBank/DDBJ databases">
        <title>Streptacidiphilus bronchialis DSM 106435 chromosome.</title>
        <authorList>
            <person name="Batra D."/>
            <person name="Gulvik C.A."/>
        </authorList>
    </citation>
    <scope>NUCLEOTIDE SEQUENCE [LARGE SCALE GENOMIC DNA]</scope>
    <source>
        <strain evidence="3">DSM 106435</strain>
    </source>
</reference>
<feature type="transmembrane region" description="Helical" evidence="1">
    <location>
        <begin position="307"/>
        <end position="327"/>
    </location>
</feature>
<evidence type="ECO:0000313" key="3">
    <source>
        <dbReference type="Proteomes" id="UP000249340"/>
    </source>
</evidence>